<dbReference type="Gene3D" id="2.30.30.140">
    <property type="match status" value="1"/>
</dbReference>
<accession>A0A2N7PKT4</accession>
<dbReference type="GO" id="GO:0051604">
    <property type="term" value="P:protein maturation"/>
    <property type="evidence" value="ECO:0007669"/>
    <property type="project" value="TreeGrafter"/>
</dbReference>
<dbReference type="FunFam" id="2.30.30.140:FF:000022">
    <property type="entry name" value="Hydrogenase assembly chaperone HybG"/>
    <property type="match status" value="1"/>
</dbReference>
<evidence type="ECO:0000313" key="3">
    <source>
        <dbReference type="Proteomes" id="UP000235731"/>
    </source>
</evidence>
<dbReference type="PANTHER" id="PTHR35177:SF2">
    <property type="entry name" value="HYDROGENASE MATURATION FACTOR HYBG"/>
    <property type="match status" value="1"/>
</dbReference>
<dbReference type="SUPFAM" id="SSF159127">
    <property type="entry name" value="HupF/HypC-like"/>
    <property type="match status" value="1"/>
</dbReference>
<protein>
    <submittedName>
        <fullName evidence="2">HypC/HybG/HupF family hydrogenase formation chaperone</fullName>
    </submittedName>
</protein>
<proteinExistence type="inferred from homology"/>
<dbReference type="NCBIfam" id="TIGR00074">
    <property type="entry name" value="hypC_hupF"/>
    <property type="match status" value="1"/>
</dbReference>
<comment type="similarity">
    <text evidence="1">Belongs to the HupF/HypC family.</text>
</comment>
<dbReference type="PRINTS" id="PR00445">
    <property type="entry name" value="HUPFHYPC"/>
</dbReference>
<reference evidence="2 3" key="1">
    <citation type="submission" date="2018-01" db="EMBL/GenBank/DDBJ databases">
        <title>Metagenomic assembled genomes from two thermal pools in the Uzon Caldera, Kamchatka, Russia.</title>
        <authorList>
            <person name="Wilkins L."/>
            <person name="Ettinger C."/>
        </authorList>
    </citation>
    <scope>NUCLEOTIDE SEQUENCE [LARGE SCALE GENOMIC DNA]</scope>
    <source>
        <strain evidence="2">ZAV-15</strain>
    </source>
</reference>
<comment type="caution">
    <text evidence="2">The sequence shown here is derived from an EMBL/GenBank/DDBJ whole genome shotgun (WGS) entry which is preliminary data.</text>
</comment>
<dbReference type="GO" id="GO:0005506">
    <property type="term" value="F:iron ion binding"/>
    <property type="evidence" value="ECO:0007669"/>
    <property type="project" value="TreeGrafter"/>
</dbReference>
<dbReference type="GO" id="GO:1902670">
    <property type="term" value="F:carbon dioxide binding"/>
    <property type="evidence" value="ECO:0007669"/>
    <property type="project" value="TreeGrafter"/>
</dbReference>
<dbReference type="EMBL" id="PNIE01000021">
    <property type="protein sequence ID" value="PMP64067.1"/>
    <property type="molecule type" value="Genomic_DNA"/>
</dbReference>
<evidence type="ECO:0000313" key="2">
    <source>
        <dbReference type="EMBL" id="PMP64067.1"/>
    </source>
</evidence>
<dbReference type="Pfam" id="PF01455">
    <property type="entry name" value="HupF_HypC"/>
    <property type="match status" value="1"/>
</dbReference>
<evidence type="ECO:0000256" key="1">
    <source>
        <dbReference type="ARBA" id="ARBA00006018"/>
    </source>
</evidence>
<dbReference type="PANTHER" id="PTHR35177">
    <property type="entry name" value="HYDROGENASE MATURATION FACTOR HYBG"/>
    <property type="match status" value="1"/>
</dbReference>
<organism evidence="2 3">
    <name type="scientific">Caldimicrobium thiodismutans</name>
    <dbReference type="NCBI Taxonomy" id="1653476"/>
    <lineage>
        <taxon>Bacteria</taxon>
        <taxon>Pseudomonadati</taxon>
        <taxon>Thermodesulfobacteriota</taxon>
        <taxon>Thermodesulfobacteria</taxon>
        <taxon>Thermodesulfobacteriales</taxon>
        <taxon>Thermodesulfobacteriaceae</taxon>
        <taxon>Caldimicrobium</taxon>
    </lineage>
</organism>
<dbReference type="AlphaFoldDB" id="A0A2N7PKT4"/>
<gene>
    <name evidence="2" type="primary">hypC</name>
    <name evidence="2" type="ORF">C0197_01355</name>
</gene>
<sequence>MCLAYPYQILEITGPFTAKATVDGVSKEIYISLIGEPLRPGDWVLVHVDFAIQKIDEKTALETLKAYYEIFSKQYI</sequence>
<dbReference type="InterPro" id="IPR001109">
    <property type="entry name" value="Hydrogenase_HupF/HypC"/>
</dbReference>
<dbReference type="Proteomes" id="UP000235731">
    <property type="component" value="Unassembled WGS sequence"/>
</dbReference>
<name>A0A2N7PKT4_9BACT</name>